<evidence type="ECO:0000256" key="1">
    <source>
        <dbReference type="SAM" id="MobiDB-lite"/>
    </source>
</evidence>
<evidence type="ECO:0000313" key="3">
    <source>
        <dbReference type="Proteomes" id="UP001379533"/>
    </source>
</evidence>
<reference evidence="2 3" key="1">
    <citation type="submission" date="2021-12" db="EMBL/GenBank/DDBJ databases">
        <title>Discovery of the Pendulisporaceae a myxobacterial family with distinct sporulation behavior and unique specialized metabolism.</title>
        <authorList>
            <person name="Garcia R."/>
            <person name="Popoff A."/>
            <person name="Bader C.D."/>
            <person name="Loehr J."/>
            <person name="Walesch S."/>
            <person name="Walt C."/>
            <person name="Boldt J."/>
            <person name="Bunk B."/>
            <person name="Haeckl F.J.F.P.J."/>
            <person name="Gunesch A.P."/>
            <person name="Birkelbach J."/>
            <person name="Nuebel U."/>
            <person name="Pietschmann T."/>
            <person name="Bach T."/>
            <person name="Mueller R."/>
        </authorList>
    </citation>
    <scope>NUCLEOTIDE SEQUENCE [LARGE SCALE GENOMIC DNA]</scope>
    <source>
        <strain evidence="2 3">MSr12523</strain>
    </source>
</reference>
<proteinExistence type="predicted"/>
<feature type="compositionally biased region" description="Acidic residues" evidence="1">
    <location>
        <begin position="53"/>
        <end position="70"/>
    </location>
</feature>
<feature type="compositionally biased region" description="Acidic residues" evidence="1">
    <location>
        <begin position="108"/>
        <end position="122"/>
    </location>
</feature>
<accession>A0ABZ2KNY5</accession>
<name>A0ABZ2KNY5_9BACT</name>
<feature type="compositionally biased region" description="Polar residues" evidence="1">
    <location>
        <begin position="1"/>
        <end position="10"/>
    </location>
</feature>
<keyword evidence="3" id="KW-1185">Reference proteome</keyword>
<gene>
    <name evidence="2" type="ORF">LZC95_18355</name>
</gene>
<protein>
    <submittedName>
        <fullName evidence="2">Uncharacterized protein</fullName>
    </submittedName>
</protein>
<dbReference type="EMBL" id="CP089982">
    <property type="protein sequence ID" value="WXA98780.1"/>
    <property type="molecule type" value="Genomic_DNA"/>
</dbReference>
<feature type="compositionally biased region" description="Acidic residues" evidence="1">
    <location>
        <begin position="14"/>
        <end position="45"/>
    </location>
</feature>
<feature type="region of interest" description="Disordered" evidence="1">
    <location>
        <begin position="1"/>
        <end position="147"/>
    </location>
</feature>
<sequence>MRQVQPQMERTTTDEDLDELPPMDGDADEPSEPEVESLDDDDELASEAQDAVDPFDDSTGEGEPVEELVEEERSWLADAEPAEGIELGAYDFDSELNELPPQNGSAIGDDEEPGVDGEDFGIEDGGGPVLLDGGEEGPSGPDEELREADLPALDADEEGDLDDALLDEVALEDDAPLPWDPSPWERVPVDHEQPSFVAAEQDPDVQEKTLATLGLTKKARDLRVTADAVANGDRLVALVSRIAGRAWLVRVPGKTGEAEARIVAEVGGAAFGDDPEILAISWDDARGVAWVSGLFGLLAFQPAARHLT</sequence>
<organism evidence="2 3">
    <name type="scientific">Pendulispora brunnea</name>
    <dbReference type="NCBI Taxonomy" id="2905690"/>
    <lineage>
        <taxon>Bacteria</taxon>
        <taxon>Pseudomonadati</taxon>
        <taxon>Myxococcota</taxon>
        <taxon>Myxococcia</taxon>
        <taxon>Myxococcales</taxon>
        <taxon>Sorangiineae</taxon>
        <taxon>Pendulisporaceae</taxon>
        <taxon>Pendulispora</taxon>
    </lineage>
</organism>
<evidence type="ECO:0000313" key="2">
    <source>
        <dbReference type="EMBL" id="WXA98780.1"/>
    </source>
</evidence>
<dbReference type="RefSeq" id="WP_394849395.1">
    <property type="nucleotide sequence ID" value="NZ_CP089982.1"/>
</dbReference>
<dbReference type="Proteomes" id="UP001379533">
    <property type="component" value="Chromosome"/>
</dbReference>